<dbReference type="SUPFAM" id="SSF55729">
    <property type="entry name" value="Acyl-CoA N-acyltransferases (Nat)"/>
    <property type="match status" value="1"/>
</dbReference>
<dbReference type="AlphaFoldDB" id="A0A941AQM8"/>
<dbReference type="GO" id="GO:0016747">
    <property type="term" value="F:acyltransferase activity, transferring groups other than amino-acyl groups"/>
    <property type="evidence" value="ECO:0007669"/>
    <property type="project" value="InterPro"/>
</dbReference>
<evidence type="ECO:0000259" key="3">
    <source>
        <dbReference type="PROSITE" id="PS51186"/>
    </source>
</evidence>
<dbReference type="Proteomes" id="UP000674234">
    <property type="component" value="Unassembled WGS sequence"/>
</dbReference>
<evidence type="ECO:0000256" key="2">
    <source>
        <dbReference type="ARBA" id="ARBA00023315"/>
    </source>
</evidence>
<organism evidence="4 5">
    <name type="scientific">Microbispora oryzae</name>
    <dbReference type="NCBI Taxonomy" id="2806554"/>
    <lineage>
        <taxon>Bacteria</taxon>
        <taxon>Bacillati</taxon>
        <taxon>Actinomycetota</taxon>
        <taxon>Actinomycetes</taxon>
        <taxon>Streptosporangiales</taxon>
        <taxon>Streptosporangiaceae</taxon>
        <taxon>Microbispora</taxon>
    </lineage>
</organism>
<keyword evidence="2" id="KW-0012">Acyltransferase</keyword>
<gene>
    <name evidence="4" type="ORF">JOL79_14050</name>
</gene>
<keyword evidence="5" id="KW-1185">Reference proteome</keyword>
<feature type="domain" description="N-acetyltransferase" evidence="3">
    <location>
        <begin position="50"/>
        <end position="214"/>
    </location>
</feature>
<proteinExistence type="predicted"/>
<comment type="caution">
    <text evidence="4">The sequence shown here is derived from an EMBL/GenBank/DDBJ whole genome shotgun (WGS) entry which is preliminary data.</text>
</comment>
<name>A0A941AQM8_9ACTN</name>
<dbReference type="InterPro" id="IPR050832">
    <property type="entry name" value="Bact_Acetyltransf"/>
</dbReference>
<dbReference type="Gene3D" id="3.40.630.30">
    <property type="match status" value="1"/>
</dbReference>
<keyword evidence="1" id="KW-0808">Transferase</keyword>
<dbReference type="EMBL" id="JAFCNB010000006">
    <property type="protein sequence ID" value="MBP2704939.1"/>
    <property type="molecule type" value="Genomic_DNA"/>
</dbReference>
<dbReference type="InterPro" id="IPR016181">
    <property type="entry name" value="Acyl_CoA_acyltransferase"/>
</dbReference>
<sequence>MSGTAGGFQQQFSEPAADPVVVLSAWVADRPRPSSPLNRLANLDLVVTNFTVFPARASDGDALGEIHAASWTAAYAGFFAPEFFAEAIRQRRTKWHDMLSREQDSVILAALDGRPLAFSYRGVSPARPGSAEIFGFYGHPDAWGTGIASALMTATLDSLRESGIGHVHLWTLRDTPRSRRFYAKCGFTESGETRGHDFGDGRPVEQVEYHLTFSRA</sequence>
<protein>
    <submittedName>
        <fullName evidence="4">GNAT family N-acetyltransferase</fullName>
    </submittedName>
</protein>
<evidence type="ECO:0000313" key="5">
    <source>
        <dbReference type="Proteomes" id="UP000674234"/>
    </source>
</evidence>
<dbReference type="InterPro" id="IPR000182">
    <property type="entry name" value="GNAT_dom"/>
</dbReference>
<dbReference type="RefSeq" id="WP_210156217.1">
    <property type="nucleotide sequence ID" value="NZ_JAFCNB010000006.1"/>
</dbReference>
<dbReference type="PROSITE" id="PS51186">
    <property type="entry name" value="GNAT"/>
    <property type="match status" value="1"/>
</dbReference>
<evidence type="ECO:0000313" key="4">
    <source>
        <dbReference type="EMBL" id="MBP2704939.1"/>
    </source>
</evidence>
<dbReference type="PANTHER" id="PTHR43877">
    <property type="entry name" value="AMINOALKYLPHOSPHONATE N-ACETYLTRANSFERASE-RELATED-RELATED"/>
    <property type="match status" value="1"/>
</dbReference>
<accession>A0A941AQM8</accession>
<evidence type="ECO:0000256" key="1">
    <source>
        <dbReference type="ARBA" id="ARBA00022679"/>
    </source>
</evidence>
<dbReference type="Pfam" id="PF00583">
    <property type="entry name" value="Acetyltransf_1"/>
    <property type="match status" value="1"/>
</dbReference>
<reference evidence="4" key="1">
    <citation type="submission" date="2021-02" db="EMBL/GenBank/DDBJ databases">
        <title>Draft genome sequence of Microbispora sp. RL4-1S isolated from rice leaves in Thailand.</title>
        <authorList>
            <person name="Muangham S."/>
            <person name="Duangmal K."/>
        </authorList>
    </citation>
    <scope>NUCLEOTIDE SEQUENCE</scope>
    <source>
        <strain evidence="4">RL4-1S</strain>
    </source>
</reference>
<dbReference type="CDD" id="cd04301">
    <property type="entry name" value="NAT_SF"/>
    <property type="match status" value="1"/>
</dbReference>